<feature type="short sequence motif" description="DGA/G" evidence="4">
    <location>
        <begin position="165"/>
        <end position="167"/>
    </location>
</feature>
<feature type="active site" description="Nucleophile" evidence="4">
    <location>
        <position position="51"/>
    </location>
</feature>
<dbReference type="eggNOG" id="COG1752">
    <property type="taxonomic scope" value="Bacteria"/>
</dbReference>
<keyword evidence="7" id="KW-1185">Reference proteome</keyword>
<evidence type="ECO:0000256" key="1">
    <source>
        <dbReference type="ARBA" id="ARBA00022801"/>
    </source>
</evidence>
<evidence type="ECO:0000256" key="2">
    <source>
        <dbReference type="ARBA" id="ARBA00022963"/>
    </source>
</evidence>
<feature type="active site" description="Proton acceptor" evidence="4">
    <location>
        <position position="165"/>
    </location>
</feature>
<evidence type="ECO:0000313" key="7">
    <source>
        <dbReference type="Proteomes" id="UP000029392"/>
    </source>
</evidence>
<dbReference type="PANTHER" id="PTHR14226">
    <property type="entry name" value="NEUROPATHY TARGET ESTERASE/SWISS CHEESE D.MELANOGASTER"/>
    <property type="match status" value="1"/>
</dbReference>
<comment type="caution">
    <text evidence="6">The sequence shown here is derived from an EMBL/GenBank/DDBJ whole genome shotgun (WGS) entry which is preliminary data.</text>
</comment>
<proteinExistence type="predicted"/>
<dbReference type="AlphaFoldDB" id="A0A091BBD7"/>
<dbReference type="GO" id="GO:0016042">
    <property type="term" value="P:lipid catabolic process"/>
    <property type="evidence" value="ECO:0007669"/>
    <property type="project" value="UniProtKB-UniRule"/>
</dbReference>
<evidence type="ECO:0000256" key="4">
    <source>
        <dbReference type="PROSITE-ProRule" id="PRU01161"/>
    </source>
</evidence>
<feature type="short sequence motif" description="GXSXG" evidence="4">
    <location>
        <begin position="49"/>
        <end position="53"/>
    </location>
</feature>
<dbReference type="PROSITE" id="PS51635">
    <property type="entry name" value="PNPLA"/>
    <property type="match status" value="1"/>
</dbReference>
<keyword evidence="2 4" id="KW-0442">Lipid degradation</keyword>
<dbReference type="STRING" id="1384054.N790_12235"/>
<dbReference type="PANTHER" id="PTHR14226:SF76">
    <property type="entry name" value="NTE FAMILY PROTEIN RSSA"/>
    <property type="match status" value="1"/>
</dbReference>
<dbReference type="Pfam" id="PF01734">
    <property type="entry name" value="Patatin"/>
    <property type="match status" value="1"/>
</dbReference>
<dbReference type="GO" id="GO:0016787">
    <property type="term" value="F:hydrolase activity"/>
    <property type="evidence" value="ECO:0007669"/>
    <property type="project" value="UniProtKB-UniRule"/>
</dbReference>
<dbReference type="Gene3D" id="3.40.1090.10">
    <property type="entry name" value="Cytosolic phospholipase A2 catalytic domain"/>
    <property type="match status" value="1"/>
</dbReference>
<dbReference type="InterPro" id="IPR002641">
    <property type="entry name" value="PNPLA_dom"/>
</dbReference>
<evidence type="ECO:0000313" key="6">
    <source>
        <dbReference type="EMBL" id="KFN41755.1"/>
    </source>
</evidence>
<protein>
    <recommendedName>
        <fullName evidence="5">PNPLA domain-containing protein</fullName>
    </recommendedName>
</protein>
<evidence type="ECO:0000256" key="3">
    <source>
        <dbReference type="ARBA" id="ARBA00023098"/>
    </source>
</evidence>
<dbReference type="InterPro" id="IPR016035">
    <property type="entry name" value="Acyl_Trfase/lysoPLipase"/>
</dbReference>
<reference evidence="6 7" key="1">
    <citation type="submission" date="2013-09" db="EMBL/GenBank/DDBJ databases">
        <title>Genome sequencing of Arenimonas malthae.</title>
        <authorList>
            <person name="Chen F."/>
            <person name="Wang G."/>
        </authorList>
    </citation>
    <scope>NUCLEOTIDE SEQUENCE [LARGE SCALE GENOMIC DNA]</scope>
    <source>
        <strain evidence="6 7">CC-JY-1</strain>
    </source>
</reference>
<dbReference type="RefSeq" id="WP_043805439.1">
    <property type="nucleotide sequence ID" value="NZ_AVCH01000215.1"/>
</dbReference>
<accession>A0A091BBD7</accession>
<organism evidence="6 7">
    <name type="scientific">Arenimonas malthae CC-JY-1</name>
    <dbReference type="NCBI Taxonomy" id="1384054"/>
    <lineage>
        <taxon>Bacteria</taxon>
        <taxon>Pseudomonadati</taxon>
        <taxon>Pseudomonadota</taxon>
        <taxon>Gammaproteobacteria</taxon>
        <taxon>Lysobacterales</taxon>
        <taxon>Lysobacteraceae</taxon>
        <taxon>Arenimonas</taxon>
    </lineage>
</organism>
<name>A0A091BBD7_9GAMM</name>
<comment type="caution">
    <text evidence="4">Lacks conserved residue(s) required for the propagation of feature annotation.</text>
</comment>
<dbReference type="OrthoDB" id="5290098at2"/>
<keyword evidence="3 4" id="KW-0443">Lipid metabolism</keyword>
<keyword evidence="1 4" id="KW-0378">Hydrolase</keyword>
<feature type="domain" description="PNPLA" evidence="5">
    <location>
        <begin position="18"/>
        <end position="178"/>
    </location>
</feature>
<dbReference type="Proteomes" id="UP000029392">
    <property type="component" value="Unassembled WGS sequence"/>
</dbReference>
<dbReference type="InterPro" id="IPR050301">
    <property type="entry name" value="NTE"/>
</dbReference>
<sequence>MNAEGAGRGRPHGRRVALVLGAGGARGIAHVGVIQAIEARGYQIAGIAGASMGSLVGGIYAAGRLKEYTEWACALERGDVLRLLDFVYGYPGLIRGERVIAALRELVGDHLIEDLPIPYTAVATDLASQREVWLTRGKLFDAIRASIAIPMIFTPAIFEGRELVDGGLLAPVPIAATRQMRVDRVIAVDVNGPVPWTNPHLEPRAEEVVAGHAAEDEVGDASDGPESLGERMASIWGSIASSVSPGRAGKVKSRGVMDLMSRSLDTMQAHMARVQLAQDPPDLLIQLSREAATFYEFWRAGELVEKGRQAAEKALDAAGL</sequence>
<dbReference type="SUPFAM" id="SSF52151">
    <property type="entry name" value="FabD/lysophospholipase-like"/>
    <property type="match status" value="1"/>
</dbReference>
<evidence type="ECO:0000259" key="5">
    <source>
        <dbReference type="PROSITE" id="PS51635"/>
    </source>
</evidence>
<dbReference type="PATRIC" id="fig|1384054.3.peg.2733"/>
<dbReference type="EMBL" id="AVCH01000215">
    <property type="protein sequence ID" value="KFN41755.1"/>
    <property type="molecule type" value="Genomic_DNA"/>
</dbReference>
<gene>
    <name evidence="6" type="ORF">N790_12235</name>
</gene>